<dbReference type="Gene3D" id="2.40.30.10">
    <property type="entry name" value="Translation factors"/>
    <property type="match status" value="1"/>
</dbReference>
<evidence type="ECO:0000259" key="1">
    <source>
        <dbReference type="PROSITE" id="PS51384"/>
    </source>
</evidence>
<dbReference type="Gene3D" id="3.40.50.80">
    <property type="entry name" value="Nucleotide-binding domain of ferredoxin-NADP reductase (FNR) module"/>
    <property type="match status" value="1"/>
</dbReference>
<dbReference type="RefSeq" id="WP_085912931.1">
    <property type="nucleotide sequence ID" value="NZ_BJNH01000022.1"/>
</dbReference>
<reference evidence="2 3" key="1">
    <citation type="submission" date="2019-06" db="EMBL/GenBank/DDBJ databases">
        <title>Whole genome shotgun sequence of Pseudonocardia saturnea NBRC 14499.</title>
        <authorList>
            <person name="Hosoyama A."/>
            <person name="Uohara A."/>
            <person name="Ohji S."/>
            <person name="Ichikawa N."/>
        </authorList>
    </citation>
    <scope>NUCLEOTIDE SEQUENCE [LARGE SCALE GENOMIC DNA]</scope>
    <source>
        <strain evidence="2 3">NBRC 14499</strain>
    </source>
</reference>
<dbReference type="InterPro" id="IPR007037">
    <property type="entry name" value="SIP_rossman_dom"/>
</dbReference>
<dbReference type="EMBL" id="BJNH01000022">
    <property type="protein sequence ID" value="GEC25206.1"/>
    <property type="molecule type" value="Genomic_DNA"/>
</dbReference>
<dbReference type="InterPro" id="IPR017938">
    <property type="entry name" value="Riboflavin_synthase-like_b-brl"/>
</dbReference>
<dbReference type="InterPro" id="IPR039374">
    <property type="entry name" value="SIP_fam"/>
</dbReference>
<accession>A0ABQ0RX53</accession>
<dbReference type="SUPFAM" id="SSF63380">
    <property type="entry name" value="Riboflavin synthase domain-like"/>
    <property type="match status" value="1"/>
</dbReference>
<comment type="caution">
    <text evidence="2">The sequence shown here is derived from an EMBL/GenBank/DDBJ whole genome shotgun (WGS) entry which is preliminary data.</text>
</comment>
<dbReference type="Proteomes" id="UP000320693">
    <property type="component" value="Unassembled WGS sequence"/>
</dbReference>
<dbReference type="InterPro" id="IPR013113">
    <property type="entry name" value="SIP_FAD-bd"/>
</dbReference>
<dbReference type="CDD" id="cd06193">
    <property type="entry name" value="siderophore_interacting"/>
    <property type="match status" value="1"/>
</dbReference>
<gene>
    <name evidence="2" type="ORF">PSA01_22350</name>
</gene>
<evidence type="ECO:0000313" key="2">
    <source>
        <dbReference type="EMBL" id="GEC25206.1"/>
    </source>
</evidence>
<dbReference type="InterPro" id="IPR017927">
    <property type="entry name" value="FAD-bd_FR_type"/>
</dbReference>
<organism evidence="2 3">
    <name type="scientific">Pseudonocardia saturnea</name>
    <dbReference type="NCBI Taxonomy" id="33909"/>
    <lineage>
        <taxon>Bacteria</taxon>
        <taxon>Bacillati</taxon>
        <taxon>Actinomycetota</taxon>
        <taxon>Actinomycetes</taxon>
        <taxon>Pseudonocardiales</taxon>
        <taxon>Pseudonocardiaceae</taxon>
        <taxon>Pseudonocardia</taxon>
    </lineage>
</organism>
<feature type="domain" description="FAD-binding FR-type" evidence="1">
    <location>
        <begin position="1"/>
        <end position="126"/>
    </location>
</feature>
<dbReference type="Pfam" id="PF08021">
    <property type="entry name" value="FAD_binding_9"/>
    <property type="match status" value="1"/>
</dbReference>
<proteinExistence type="predicted"/>
<dbReference type="PANTHER" id="PTHR30157">
    <property type="entry name" value="FERRIC REDUCTASE, NADPH-DEPENDENT"/>
    <property type="match status" value="1"/>
</dbReference>
<sequence>MPYWITTVRDVRRITPHMVRVVLDGDELAGYQVKGLADDYCRVLFPHPGEDSPVVPVEIDGKEQDPPGTVPAPVRNYTIRRQDPDTGEVWIDLLLHEGGVGATWAAQAQPGARIALGPAHGRYQPPEDARRVVLVGDATALPAIGRILEELPGGRSALALILVADAAEEQELPGRDGVEIRWLHVPDPMDLGERLLAEVQSCELATDGADYVWVAGETDACRRARKHLRHERGLPAGAYTVVGYWRPDAERWQARYDALAEELAAKLAVADAENPDDDDYDDAVDRIYTDAGL</sequence>
<dbReference type="InterPro" id="IPR039261">
    <property type="entry name" value="FNR_nucleotide-bd"/>
</dbReference>
<keyword evidence="3" id="KW-1185">Reference proteome</keyword>
<name>A0ABQ0RX53_9PSEU</name>
<protein>
    <submittedName>
        <fullName evidence="2">Siderophore-interacting protein</fullName>
    </submittedName>
</protein>
<dbReference type="PROSITE" id="PS51384">
    <property type="entry name" value="FAD_FR"/>
    <property type="match status" value="1"/>
</dbReference>
<dbReference type="PANTHER" id="PTHR30157:SF0">
    <property type="entry name" value="NADPH-DEPENDENT FERRIC-CHELATE REDUCTASE"/>
    <property type="match status" value="1"/>
</dbReference>
<evidence type="ECO:0000313" key="3">
    <source>
        <dbReference type="Proteomes" id="UP000320693"/>
    </source>
</evidence>
<dbReference type="Pfam" id="PF04954">
    <property type="entry name" value="SIP"/>
    <property type="match status" value="1"/>
</dbReference>